<dbReference type="InterPro" id="IPR013273">
    <property type="entry name" value="ADAMTS/ADAMTS-like"/>
</dbReference>
<evidence type="ECO:0000256" key="15">
    <source>
        <dbReference type="ARBA" id="ARBA00023180"/>
    </source>
</evidence>
<dbReference type="Gene3D" id="2.20.100.10">
    <property type="entry name" value="Thrombospondin type-1 (TSP1) repeat"/>
    <property type="match status" value="2"/>
</dbReference>
<comment type="subcellular location">
    <subcellularLocation>
        <location evidence="1">Secreted</location>
        <location evidence="1">Extracellular space</location>
        <location evidence="1">Extracellular matrix</location>
    </subcellularLocation>
</comment>
<feature type="binding site" evidence="17 19">
    <location>
        <position position="589"/>
    </location>
    <ligand>
        <name>Zn(2+)</name>
        <dbReference type="ChEBI" id="CHEBI:29105"/>
        <note>catalytic</note>
    </ligand>
</feature>
<evidence type="ECO:0000256" key="13">
    <source>
        <dbReference type="ARBA" id="ARBA00023145"/>
    </source>
</evidence>
<keyword evidence="12" id="KW-0482">Metalloprotease</keyword>
<dbReference type="PANTHER" id="PTHR13723:SF41">
    <property type="entry name" value="A DISINTEGRIN AND METALLOPROTEINASE WITH THROMBOSPONDIN MOTIFS 8"/>
    <property type="match status" value="1"/>
</dbReference>
<dbReference type="InterPro" id="IPR024079">
    <property type="entry name" value="MetalloPept_cat_dom_sf"/>
</dbReference>
<dbReference type="PRINTS" id="PR01861">
    <property type="entry name" value="ADAMTS8"/>
</dbReference>
<feature type="binding site" evidence="17">
    <location>
        <position position="650"/>
    </location>
    <ligand>
        <name>Ca(2+)</name>
        <dbReference type="ChEBI" id="CHEBI:29108"/>
        <label>1</label>
    </ligand>
</feature>
<keyword evidence="17" id="KW-0106">Calcium</keyword>
<evidence type="ECO:0000256" key="18">
    <source>
        <dbReference type="PIRSR" id="PIRSR613273-3"/>
    </source>
</evidence>
<dbReference type="SUPFAM" id="SSF82895">
    <property type="entry name" value="TSP-1 type 1 repeat"/>
    <property type="match status" value="2"/>
</dbReference>
<dbReference type="GO" id="GO:0006508">
    <property type="term" value="P:proteolysis"/>
    <property type="evidence" value="ECO:0007669"/>
    <property type="project" value="UniProtKB-KW"/>
</dbReference>
<feature type="binding site" evidence="17">
    <location>
        <position position="448"/>
    </location>
    <ligand>
        <name>Ca(2+)</name>
        <dbReference type="ChEBI" id="CHEBI:29108"/>
        <label>1</label>
    </ligand>
</feature>
<keyword evidence="15" id="KW-0325">Glycoprotein</keyword>
<feature type="binding site" evidence="17">
    <location>
        <position position="531"/>
    </location>
    <ligand>
        <name>Ca(2+)</name>
        <dbReference type="ChEBI" id="CHEBI:29108"/>
        <label>1</label>
    </ligand>
</feature>
<keyword evidence="9" id="KW-0677">Repeat</keyword>
<comment type="caution">
    <text evidence="19">Lacks conserved residue(s) required for the propagation of feature annotation.</text>
</comment>
<keyword evidence="23" id="KW-1185">Reference proteome</keyword>
<feature type="region of interest" description="Disordered" evidence="20">
    <location>
        <begin position="371"/>
        <end position="428"/>
    </location>
</feature>
<comment type="cofactor">
    <cofactor evidence="17">
        <name>Zn(2+)</name>
        <dbReference type="ChEBI" id="CHEBI:29105"/>
    </cofactor>
    <text evidence="17">Binds 1 zinc ion per subunit.</text>
</comment>
<dbReference type="Gene3D" id="3.40.390.10">
    <property type="entry name" value="Collagenase (Catalytic Domain)"/>
    <property type="match status" value="1"/>
</dbReference>
<feature type="disulfide bond" evidence="18">
    <location>
        <begin position="689"/>
        <end position="712"/>
    </location>
</feature>
<reference evidence="22" key="1">
    <citation type="submission" date="2020-03" db="EMBL/GenBank/DDBJ databases">
        <title>Studies in the Genomics of Life Span.</title>
        <authorList>
            <person name="Glass D."/>
        </authorList>
    </citation>
    <scope>NUCLEOTIDE SEQUENCE</scope>
    <source>
        <strain evidence="22">SUZIE</strain>
        <tissue evidence="22">Muscle</tissue>
    </source>
</reference>
<evidence type="ECO:0000313" key="22">
    <source>
        <dbReference type="EMBL" id="MBZ3874498.1"/>
    </source>
</evidence>
<dbReference type="AlphaFoldDB" id="A0AA41SSI3"/>
<feature type="disulfide bond" evidence="18">
    <location>
        <begin position="549"/>
        <end position="555"/>
    </location>
</feature>
<dbReference type="Gene3D" id="2.60.120.830">
    <property type="match status" value="1"/>
</dbReference>
<gene>
    <name evidence="22" type="ORF">SUZIE_128240</name>
</gene>
<dbReference type="SUPFAM" id="SSF55486">
    <property type="entry name" value="Metalloproteases ('zincins'), catalytic domain"/>
    <property type="match status" value="1"/>
</dbReference>
<dbReference type="CDD" id="cd04273">
    <property type="entry name" value="ZnMc_ADAMTS_like"/>
    <property type="match status" value="1"/>
</dbReference>
<dbReference type="InterPro" id="IPR006586">
    <property type="entry name" value="ADAM_Cys-rich"/>
</dbReference>
<feature type="region of interest" description="Disordered" evidence="20">
    <location>
        <begin position="49"/>
        <end position="133"/>
    </location>
</feature>
<evidence type="ECO:0000256" key="10">
    <source>
        <dbReference type="ARBA" id="ARBA00022801"/>
    </source>
</evidence>
<evidence type="ECO:0000256" key="2">
    <source>
        <dbReference type="ARBA" id="ARBA00022525"/>
    </source>
</evidence>
<feature type="region of interest" description="Disordered" evidence="20">
    <location>
        <begin position="1087"/>
        <end position="1115"/>
    </location>
</feature>
<dbReference type="Pfam" id="PF19236">
    <property type="entry name" value="ADAMTS_CR_3"/>
    <property type="match status" value="1"/>
</dbReference>
<feature type="disulfide bond" evidence="18">
    <location>
        <begin position="698"/>
        <end position="733"/>
    </location>
</feature>
<dbReference type="Gene3D" id="3.40.1620.60">
    <property type="match status" value="2"/>
</dbReference>
<feature type="disulfide bond" evidence="18">
    <location>
        <begin position="768"/>
        <end position="806"/>
    </location>
</feature>
<dbReference type="FunFam" id="2.20.100.10:FF:000048">
    <property type="entry name" value="ADAM metallopeptidase with thrombospondin type 1 motif 8"/>
    <property type="match status" value="1"/>
</dbReference>
<dbReference type="InterPro" id="IPR036383">
    <property type="entry name" value="TSP1_rpt_sf"/>
</dbReference>
<dbReference type="InterPro" id="IPR010294">
    <property type="entry name" value="ADAMTS_spacer1"/>
</dbReference>
<dbReference type="Pfam" id="PF05986">
    <property type="entry name" value="ADAMTS_spacer1"/>
    <property type="match status" value="1"/>
</dbReference>
<evidence type="ECO:0000256" key="5">
    <source>
        <dbReference type="ARBA" id="ARBA00022674"/>
    </source>
</evidence>
<evidence type="ECO:0000256" key="14">
    <source>
        <dbReference type="ARBA" id="ARBA00023157"/>
    </source>
</evidence>
<feature type="disulfide bond" evidence="18">
    <location>
        <begin position="764"/>
        <end position="801"/>
    </location>
</feature>
<evidence type="ECO:0000256" key="16">
    <source>
        <dbReference type="PIRSR" id="PIRSR613273-1"/>
    </source>
</evidence>
<feature type="disulfide bond" evidence="18">
    <location>
        <begin position="779"/>
        <end position="791"/>
    </location>
</feature>
<feature type="compositionally biased region" description="Acidic residues" evidence="20">
    <location>
        <begin position="390"/>
        <end position="416"/>
    </location>
</feature>
<proteinExistence type="predicted"/>
<name>A0AA41SSI3_SCICA</name>
<dbReference type="GO" id="GO:0008270">
    <property type="term" value="F:zinc ion binding"/>
    <property type="evidence" value="ECO:0007669"/>
    <property type="project" value="InterPro"/>
</dbReference>
<keyword evidence="4" id="KW-0645">Protease</keyword>
<accession>A0AA41SSI3</accession>
<organism evidence="22 23">
    <name type="scientific">Sciurus carolinensis</name>
    <name type="common">Eastern gray squirrel</name>
    <dbReference type="NCBI Taxonomy" id="30640"/>
    <lineage>
        <taxon>Eukaryota</taxon>
        <taxon>Metazoa</taxon>
        <taxon>Chordata</taxon>
        <taxon>Craniata</taxon>
        <taxon>Vertebrata</taxon>
        <taxon>Euteleostomi</taxon>
        <taxon>Mammalia</taxon>
        <taxon>Eutheria</taxon>
        <taxon>Euarchontoglires</taxon>
        <taxon>Glires</taxon>
        <taxon>Rodentia</taxon>
        <taxon>Sciuromorpha</taxon>
        <taxon>Sciuridae</taxon>
        <taxon>Sciurinae</taxon>
        <taxon>Sciurini</taxon>
        <taxon>Sciurus</taxon>
    </lineage>
</organism>
<feature type="disulfide bond" evidence="18">
    <location>
        <begin position="520"/>
        <end position="573"/>
    </location>
</feature>
<dbReference type="GO" id="GO:0030198">
    <property type="term" value="P:extracellular matrix organization"/>
    <property type="evidence" value="ECO:0007669"/>
    <property type="project" value="InterPro"/>
</dbReference>
<dbReference type="PROSITE" id="PS50092">
    <property type="entry name" value="TSP1"/>
    <property type="match status" value="2"/>
</dbReference>
<keyword evidence="14 18" id="KW-1015">Disulfide bond</keyword>
<feature type="binding site" evidence="17">
    <location>
        <position position="538"/>
    </location>
    <ligand>
        <name>Ca(2+)</name>
        <dbReference type="ChEBI" id="CHEBI:29108"/>
        <label>1</label>
    </ligand>
</feature>
<feature type="binding site" evidence="17">
    <location>
        <position position="653"/>
    </location>
    <ligand>
        <name>Ca(2+)</name>
        <dbReference type="ChEBI" id="CHEBI:29108"/>
        <label>2</label>
    </ligand>
</feature>
<evidence type="ECO:0000256" key="17">
    <source>
        <dbReference type="PIRSR" id="PIRSR613273-2"/>
    </source>
</evidence>
<keyword evidence="3" id="KW-0272">Extracellular matrix</keyword>
<dbReference type="GO" id="GO:0008201">
    <property type="term" value="F:heparin binding"/>
    <property type="evidence" value="ECO:0007669"/>
    <property type="project" value="UniProtKB-KW"/>
</dbReference>
<feature type="binding site" evidence="17 19">
    <location>
        <position position="593"/>
    </location>
    <ligand>
        <name>Zn(2+)</name>
        <dbReference type="ChEBI" id="CHEBI:29105"/>
        <note>catalytic</note>
    </ligand>
</feature>
<evidence type="ECO:0000313" key="23">
    <source>
        <dbReference type="Proteomes" id="UP001166674"/>
    </source>
</evidence>
<feature type="domain" description="Peptidase M12B" evidence="21">
    <location>
        <begin position="445"/>
        <end position="655"/>
    </location>
</feature>
<protein>
    <submittedName>
        <fullName evidence="22">A disintegrin and metalloproteinase with thrombospondin motifs 8</fullName>
    </submittedName>
</protein>
<dbReference type="Pfam" id="PF01421">
    <property type="entry name" value="Reprolysin"/>
    <property type="match status" value="1"/>
</dbReference>
<feature type="disulfide bond" evidence="18">
    <location>
        <begin position="605"/>
        <end position="634"/>
    </location>
</feature>
<feature type="disulfide bond" evidence="18">
    <location>
        <begin position="567"/>
        <end position="650"/>
    </location>
</feature>
<evidence type="ECO:0000256" key="12">
    <source>
        <dbReference type="ARBA" id="ARBA00023049"/>
    </source>
</evidence>
<keyword evidence="2" id="KW-0964">Secreted</keyword>
<dbReference type="InterPro" id="IPR002870">
    <property type="entry name" value="Peptidase_M12B_N"/>
</dbReference>
<evidence type="ECO:0000256" key="11">
    <source>
        <dbReference type="ARBA" id="ARBA00022833"/>
    </source>
</evidence>
<feature type="binding site" evidence="17">
    <location>
        <position position="448"/>
    </location>
    <ligand>
        <name>Ca(2+)</name>
        <dbReference type="ChEBI" id="CHEBI:29108"/>
        <label>2</label>
    </ligand>
</feature>
<keyword evidence="11 17" id="KW-0862">Zinc</keyword>
<dbReference type="InterPro" id="IPR050439">
    <property type="entry name" value="ADAMTS_ADAMTS-like"/>
</dbReference>
<evidence type="ECO:0000259" key="21">
    <source>
        <dbReference type="PROSITE" id="PS50215"/>
    </source>
</evidence>
<feature type="compositionally biased region" description="Basic and acidic residues" evidence="20">
    <location>
        <begin position="104"/>
        <end position="125"/>
    </location>
</feature>
<feature type="disulfide bond" evidence="18">
    <location>
        <begin position="727"/>
        <end position="738"/>
    </location>
</feature>
<evidence type="ECO:0000256" key="4">
    <source>
        <dbReference type="ARBA" id="ARBA00022670"/>
    </source>
</evidence>
<keyword evidence="7 17" id="KW-0479">Metal-binding</keyword>
<comment type="caution">
    <text evidence="22">The sequence shown here is derived from an EMBL/GenBank/DDBJ whole genome shotgun (WGS) entry which is preliminary data.</text>
</comment>
<feature type="binding site" evidence="17 19">
    <location>
        <position position="599"/>
    </location>
    <ligand>
        <name>Zn(2+)</name>
        <dbReference type="ChEBI" id="CHEBI:29105"/>
        <note>catalytic</note>
    </ligand>
</feature>
<dbReference type="Proteomes" id="UP001166674">
    <property type="component" value="Unassembled WGS sequence"/>
</dbReference>
<evidence type="ECO:0000256" key="8">
    <source>
        <dbReference type="ARBA" id="ARBA00022729"/>
    </source>
</evidence>
<keyword evidence="8" id="KW-0732">Signal</keyword>
<feature type="active site" evidence="16 19">
    <location>
        <position position="590"/>
    </location>
</feature>
<dbReference type="SMART" id="SM00608">
    <property type="entry name" value="ACR"/>
    <property type="match status" value="1"/>
</dbReference>
<dbReference type="SMART" id="SM00209">
    <property type="entry name" value="TSP1"/>
    <property type="match status" value="2"/>
</dbReference>
<feature type="region of interest" description="Disordered" evidence="20">
    <location>
        <begin position="1"/>
        <end position="31"/>
    </location>
</feature>
<dbReference type="PANTHER" id="PTHR13723">
    <property type="entry name" value="ADAMTS A DISINTEGRIN AND METALLOPROTEASE WITH THROMBOSPONDIN MOTIFS PROTEASE"/>
    <property type="match status" value="1"/>
</dbReference>
<dbReference type="Pfam" id="PF00090">
    <property type="entry name" value="TSP_1"/>
    <property type="match status" value="1"/>
</dbReference>
<dbReference type="EMBL" id="JAATJV010230700">
    <property type="protein sequence ID" value="MBZ3874498.1"/>
    <property type="molecule type" value="Genomic_DNA"/>
</dbReference>
<dbReference type="PRINTS" id="PR01857">
    <property type="entry name" value="ADAMTSFAMILY"/>
</dbReference>
<dbReference type="Pfam" id="PF01562">
    <property type="entry name" value="Pep_M12B_propep"/>
    <property type="match status" value="1"/>
</dbReference>
<evidence type="ECO:0000256" key="6">
    <source>
        <dbReference type="ARBA" id="ARBA00022685"/>
    </source>
</evidence>
<keyword evidence="10" id="KW-0378">Hydrolase</keyword>
<dbReference type="InterPro" id="IPR013277">
    <property type="entry name" value="Pept_M12B_ADAM-TS8"/>
</dbReference>
<dbReference type="InterPro" id="IPR045371">
    <property type="entry name" value="ADAMTS_CR_3"/>
</dbReference>
<evidence type="ECO:0000256" key="20">
    <source>
        <dbReference type="SAM" id="MobiDB-lite"/>
    </source>
</evidence>
<evidence type="ECO:0000256" key="19">
    <source>
        <dbReference type="PROSITE-ProRule" id="PRU00276"/>
    </source>
</evidence>
<evidence type="ECO:0000256" key="7">
    <source>
        <dbReference type="ARBA" id="ARBA00022723"/>
    </source>
</evidence>
<dbReference type="GO" id="GO:0031012">
    <property type="term" value="C:extracellular matrix"/>
    <property type="evidence" value="ECO:0007669"/>
    <property type="project" value="TreeGrafter"/>
</dbReference>
<dbReference type="FunFam" id="2.20.100.10:FF:000006">
    <property type="entry name" value="A disintegrin and metalloproteinase with thrombospondin motifs 1"/>
    <property type="match status" value="1"/>
</dbReference>
<dbReference type="InterPro" id="IPR001590">
    <property type="entry name" value="Peptidase_M12B"/>
</dbReference>
<evidence type="ECO:0000256" key="1">
    <source>
        <dbReference type="ARBA" id="ARBA00004498"/>
    </source>
</evidence>
<feature type="binding site" evidence="17">
    <location>
        <position position="653"/>
    </location>
    <ligand>
        <name>Ca(2+)</name>
        <dbReference type="ChEBI" id="CHEBI:29108"/>
        <label>1</label>
    </ligand>
</feature>
<dbReference type="InterPro" id="IPR000884">
    <property type="entry name" value="TSP1_rpt"/>
</dbReference>
<keyword evidence="13" id="KW-0865">Zymogen</keyword>
<dbReference type="FunFam" id="3.40.390.10:FF:000001">
    <property type="entry name" value="A disintegrin and metalloproteinase with thrombospondin motifs 1"/>
    <property type="match status" value="1"/>
</dbReference>
<sequence>MSQPPARPPRQNTVVGIPGFESGAGSKPRPGLTLCVTLSKPFTKPEFPNLYIQSNSNAHTKTDGEDSGRGNGNSERSKINLLCQSREGSINTKGSAAHSVLPGEWRRQEAAARGRRGAGAEDRRTRAGAPAASAQLSAGGAGCASQRGRQGTAAAARCGRQLPLAEWALHLIDLFPGESGWATLRLPTPARIGRTSCKLPCAAAKAPMLPDPAASRWQPLLLLLLLLLPLPPLARSAPAGRGTPEPTSELVVPKLLPGSAGELAFHLSAFGKGFVLRLEPDASFLAPEFRIERLGGSGRAAGGERELRGCFFSGTVNGEPESLAAVSLCRGLSGSFLLANEEFTIQPQGTGDSLNQPHLLQRWKLGARRGDPGLAEAEAEARPLPRGPEWEVETEEGQEQERGEDDEEEDEEDDQEEEHKEEAEDASELLLPLRARTKRFVSEARFVETLLVADASMAAFYGADLQNHMLTLMSVAARIYKHPSIRNSINLMVVKVLIVEDEKWGPEVSDNGGLTLRNFCNWQRHFNHLSDRHPEHYDTAILLTRQNFCGKEGLCDTLGVADIGTICDPNKSCSVIEDEGLQAAYTLAHELGHVLSMPHDDSKTCARLFGPMGKHHMMAPLFVHLNKTLPWSPCSAMYLTELLDDGHGDCLLDAPTSALPLPTDLPGRRALYQLDQQCKQIFGSGFRHCPNTSVQDICTQLWCHTDDSEPLCHTKNGSLPWADGTPCGPGHICLDGSCLPEEEVDRPKVVVDGGWSSWGPWGECSRTCGGGVQFSHRECKDPEPQNGGRYCLGRRSKYQSCHTEECPPDGKSFREQQCEKYNAYNYTDIDGNLLQWVPKYSGVSPRDRCKLFCRARGRSEFKVFEAKVIDGTLCGPETLAICVRGQCVKAGCDHVVDSPRKLDKCGVCGGKGNSCRKVSSSFTPSSYGYSDIVTIPAGATNIDVKQRSHPGVQNDGSYLALKTTDGRYLLNGNLSISAIEQDILVKGTILKYSGSIATLERLQSFRPLPEPLTVQLLTVPGEVFPPKVKYTFFVPNDVDFSIQNNKERATTNIIQPLFHVQWVLGDWSECSSTCGGGWQRRTVECRDPSGQASTTCSKALKPEDAKPCGSQPCPL</sequence>
<keyword evidence="6" id="KW-0165">Cleavage on pair of basic residues</keyword>
<evidence type="ECO:0000256" key="3">
    <source>
        <dbReference type="ARBA" id="ARBA00022530"/>
    </source>
</evidence>
<dbReference type="InterPro" id="IPR041645">
    <property type="entry name" value="ADAMTS_CR_2"/>
</dbReference>
<dbReference type="FunFam" id="2.60.120.830:FF:000001">
    <property type="entry name" value="A disintegrin and metalloproteinase with thrombospondin motifs 1"/>
    <property type="match status" value="1"/>
</dbReference>
<feature type="binding site" evidence="17">
    <location>
        <position position="531"/>
    </location>
    <ligand>
        <name>Ca(2+)</name>
        <dbReference type="ChEBI" id="CHEBI:29108"/>
        <label>2</label>
    </ligand>
</feature>
<dbReference type="GO" id="GO:0004222">
    <property type="term" value="F:metalloendopeptidase activity"/>
    <property type="evidence" value="ECO:0007669"/>
    <property type="project" value="InterPro"/>
</dbReference>
<evidence type="ECO:0000256" key="9">
    <source>
        <dbReference type="ARBA" id="ARBA00022737"/>
    </source>
</evidence>
<feature type="compositionally biased region" description="Polar residues" evidence="20">
    <location>
        <begin position="82"/>
        <end position="94"/>
    </location>
</feature>
<dbReference type="Pfam" id="PF19030">
    <property type="entry name" value="TSP1_ADAMTS"/>
    <property type="match status" value="1"/>
</dbReference>
<feature type="disulfide bond" evidence="18">
    <location>
        <begin position="678"/>
        <end position="703"/>
    </location>
</feature>
<keyword evidence="5" id="KW-0358">Heparin-binding</keyword>
<dbReference type="PROSITE" id="PS50215">
    <property type="entry name" value="ADAM_MEPRO"/>
    <property type="match status" value="1"/>
</dbReference>
<dbReference type="Pfam" id="PF17771">
    <property type="entry name" value="ADAMTS_CR_2"/>
    <property type="match status" value="1"/>
</dbReference>